<reference evidence="1 2" key="1">
    <citation type="submission" date="2015-01" db="EMBL/GenBank/DDBJ databases">
        <title>Evolution of Trichinella species and genotypes.</title>
        <authorList>
            <person name="Korhonen P.K."/>
            <person name="Edoardo P."/>
            <person name="Giuseppe L.R."/>
            <person name="Gasser R.B."/>
        </authorList>
    </citation>
    <scope>NUCLEOTIDE SEQUENCE [LARGE SCALE GENOMIC DNA]</scope>
    <source>
        <strain evidence="1">ISS3</strain>
    </source>
</reference>
<comment type="caution">
    <text evidence="1">The sequence shown here is derived from an EMBL/GenBank/DDBJ whole genome shotgun (WGS) entry which is preliminary data.</text>
</comment>
<keyword evidence="2" id="KW-1185">Reference proteome</keyword>
<accession>A0A0V1ATK2</accession>
<protein>
    <submittedName>
        <fullName evidence="1">Uncharacterized protein</fullName>
    </submittedName>
</protein>
<evidence type="ECO:0000313" key="1">
    <source>
        <dbReference type="EMBL" id="KRY28054.1"/>
    </source>
</evidence>
<dbReference type="EMBL" id="JYDH01000221">
    <property type="protein sequence ID" value="KRY28054.1"/>
    <property type="molecule type" value="Genomic_DNA"/>
</dbReference>
<feature type="non-terminal residue" evidence="1">
    <location>
        <position position="1"/>
    </location>
</feature>
<dbReference type="AlphaFoldDB" id="A0A0V1ATK2"/>
<sequence length="85" mass="9773">LEVLLQHSRFFKQIIQYSDITPGTLVPFVTRKLKVLLQHSRFFKQIIQYSDITPGRQEGVQRLSIHQPGCNTCASHMEACPVDPH</sequence>
<evidence type="ECO:0000313" key="2">
    <source>
        <dbReference type="Proteomes" id="UP000054776"/>
    </source>
</evidence>
<proteinExistence type="predicted"/>
<organism evidence="1 2">
    <name type="scientific">Trichinella spiralis</name>
    <name type="common">Trichina worm</name>
    <dbReference type="NCBI Taxonomy" id="6334"/>
    <lineage>
        <taxon>Eukaryota</taxon>
        <taxon>Metazoa</taxon>
        <taxon>Ecdysozoa</taxon>
        <taxon>Nematoda</taxon>
        <taxon>Enoplea</taxon>
        <taxon>Dorylaimia</taxon>
        <taxon>Trichinellida</taxon>
        <taxon>Trichinellidae</taxon>
        <taxon>Trichinella</taxon>
    </lineage>
</organism>
<name>A0A0V1ATK2_TRISP</name>
<dbReference type="InParanoid" id="A0A0V1ATK2"/>
<gene>
    <name evidence="1" type="ORF">T01_13892</name>
</gene>
<dbReference type="Proteomes" id="UP000054776">
    <property type="component" value="Unassembled WGS sequence"/>
</dbReference>
<feature type="non-terminal residue" evidence="1">
    <location>
        <position position="85"/>
    </location>
</feature>